<dbReference type="InterPro" id="IPR012349">
    <property type="entry name" value="Split_barrel_FMN-bd"/>
</dbReference>
<dbReference type="AlphaFoldDB" id="A0A9D1TXV0"/>
<dbReference type="PROSITE" id="PS51257">
    <property type="entry name" value="PROKAR_LIPOPROTEIN"/>
    <property type="match status" value="1"/>
</dbReference>
<evidence type="ECO:0000256" key="2">
    <source>
        <dbReference type="ARBA" id="ARBA00022630"/>
    </source>
</evidence>
<evidence type="ECO:0000313" key="6">
    <source>
        <dbReference type="Proteomes" id="UP000823933"/>
    </source>
</evidence>
<dbReference type="InterPro" id="IPR052174">
    <property type="entry name" value="Flavoredoxin"/>
</dbReference>
<comment type="cofactor">
    <cofactor evidence="1">
        <name>FMN</name>
        <dbReference type="ChEBI" id="CHEBI:58210"/>
    </cofactor>
</comment>
<dbReference type="GO" id="GO:0016646">
    <property type="term" value="F:oxidoreductase activity, acting on the CH-NH group of donors, NAD or NADP as acceptor"/>
    <property type="evidence" value="ECO:0007669"/>
    <property type="project" value="UniProtKB-ARBA"/>
</dbReference>
<evidence type="ECO:0000256" key="1">
    <source>
        <dbReference type="ARBA" id="ARBA00001917"/>
    </source>
</evidence>
<dbReference type="Proteomes" id="UP000823933">
    <property type="component" value="Unassembled WGS sequence"/>
</dbReference>
<reference evidence="5" key="2">
    <citation type="submission" date="2021-04" db="EMBL/GenBank/DDBJ databases">
        <authorList>
            <person name="Gilroy R."/>
        </authorList>
    </citation>
    <scope>NUCLEOTIDE SEQUENCE</scope>
    <source>
        <strain evidence="5">ChiHcolR34-3080</strain>
    </source>
</reference>
<organism evidence="5 6">
    <name type="scientific">Candidatus Faecalibacterium intestinigallinarum</name>
    <dbReference type="NCBI Taxonomy" id="2838581"/>
    <lineage>
        <taxon>Bacteria</taxon>
        <taxon>Bacillati</taxon>
        <taxon>Bacillota</taxon>
        <taxon>Clostridia</taxon>
        <taxon>Eubacteriales</taxon>
        <taxon>Oscillospiraceae</taxon>
        <taxon>Faecalibacterium</taxon>
    </lineage>
</organism>
<comment type="caution">
    <text evidence="5">The sequence shown here is derived from an EMBL/GenBank/DDBJ whole genome shotgun (WGS) entry which is preliminary data.</text>
</comment>
<protein>
    <submittedName>
        <fullName evidence="5">Flavin reductase family protein</fullName>
    </submittedName>
</protein>
<dbReference type="SUPFAM" id="SSF50475">
    <property type="entry name" value="FMN-binding split barrel"/>
    <property type="match status" value="1"/>
</dbReference>
<dbReference type="PANTHER" id="PTHR43567">
    <property type="entry name" value="FLAVOREDOXIN-RELATED-RELATED"/>
    <property type="match status" value="1"/>
</dbReference>
<dbReference type="InterPro" id="IPR002563">
    <property type="entry name" value="Flavin_Rdtase-like_dom"/>
</dbReference>
<dbReference type="PANTHER" id="PTHR43567:SF1">
    <property type="entry name" value="FLAVOREDOXIN"/>
    <property type="match status" value="1"/>
</dbReference>
<dbReference type="SMART" id="SM00903">
    <property type="entry name" value="Flavin_Reduct"/>
    <property type="match status" value="1"/>
</dbReference>
<evidence type="ECO:0000313" key="5">
    <source>
        <dbReference type="EMBL" id="HIW09574.1"/>
    </source>
</evidence>
<proteinExistence type="inferred from homology"/>
<name>A0A9D1TXV0_9FIRM</name>
<dbReference type="Gene3D" id="2.30.110.10">
    <property type="entry name" value="Electron Transport, Fmn-binding Protein, Chain A"/>
    <property type="match status" value="1"/>
</dbReference>
<gene>
    <name evidence="5" type="ORF">H9890_09285</name>
</gene>
<evidence type="ECO:0000256" key="3">
    <source>
        <dbReference type="ARBA" id="ARBA00038054"/>
    </source>
</evidence>
<keyword evidence="2" id="KW-0285">Flavoprotein</keyword>
<dbReference type="GO" id="GO:0010181">
    <property type="term" value="F:FMN binding"/>
    <property type="evidence" value="ECO:0007669"/>
    <property type="project" value="InterPro"/>
</dbReference>
<reference evidence="5" key="1">
    <citation type="journal article" date="2021" name="PeerJ">
        <title>Extensive microbial diversity within the chicken gut microbiome revealed by metagenomics and culture.</title>
        <authorList>
            <person name="Gilroy R."/>
            <person name="Ravi A."/>
            <person name="Getino M."/>
            <person name="Pursley I."/>
            <person name="Horton D.L."/>
            <person name="Alikhan N.F."/>
            <person name="Baker D."/>
            <person name="Gharbi K."/>
            <person name="Hall N."/>
            <person name="Watson M."/>
            <person name="Adriaenssens E.M."/>
            <person name="Foster-Nyarko E."/>
            <person name="Jarju S."/>
            <person name="Secka A."/>
            <person name="Antonio M."/>
            <person name="Oren A."/>
            <person name="Chaudhuri R.R."/>
            <person name="La Ragione R."/>
            <person name="Hildebrand F."/>
            <person name="Pallen M.J."/>
        </authorList>
    </citation>
    <scope>NUCLEOTIDE SEQUENCE</scope>
    <source>
        <strain evidence="5">ChiHcolR34-3080</strain>
    </source>
</reference>
<feature type="domain" description="Flavin reductase like" evidence="4">
    <location>
        <begin position="10"/>
        <end position="157"/>
    </location>
</feature>
<accession>A0A9D1TXV0</accession>
<dbReference type="Pfam" id="PF01613">
    <property type="entry name" value="Flavin_Reduct"/>
    <property type="match status" value="1"/>
</dbReference>
<sequence>MTKQSWKGSALLNPVPPVLVSCGGLEKPNLITVGWAGTVCTRPPMVSISLRPERYSYGLIKASGLFAVNLPTEALVRAVDWCGVKSGRDVDKFAALGLHAEAGAIHPDCPVLAESPLTLECRVTRTIPLGSHELFLAEVAGVLVDEELLDEAGRLCLDRARLIAYSHGEYRALGRTLGTFGYTVKKRPLRHGAKRRGAAPAGAGGKK</sequence>
<comment type="similarity">
    <text evidence="3">Belongs to the flavoredoxin family.</text>
</comment>
<dbReference type="EMBL" id="DXHQ01000105">
    <property type="protein sequence ID" value="HIW09574.1"/>
    <property type="molecule type" value="Genomic_DNA"/>
</dbReference>
<evidence type="ECO:0000259" key="4">
    <source>
        <dbReference type="SMART" id="SM00903"/>
    </source>
</evidence>